<organism evidence="1 2">
    <name type="scientific">Rhododendron molle</name>
    <name type="common">Chinese azalea</name>
    <name type="synonym">Azalea mollis</name>
    <dbReference type="NCBI Taxonomy" id="49168"/>
    <lineage>
        <taxon>Eukaryota</taxon>
        <taxon>Viridiplantae</taxon>
        <taxon>Streptophyta</taxon>
        <taxon>Embryophyta</taxon>
        <taxon>Tracheophyta</taxon>
        <taxon>Spermatophyta</taxon>
        <taxon>Magnoliopsida</taxon>
        <taxon>eudicotyledons</taxon>
        <taxon>Gunneridae</taxon>
        <taxon>Pentapetalae</taxon>
        <taxon>asterids</taxon>
        <taxon>Ericales</taxon>
        <taxon>Ericaceae</taxon>
        <taxon>Ericoideae</taxon>
        <taxon>Rhodoreae</taxon>
        <taxon>Rhododendron</taxon>
    </lineage>
</organism>
<accession>A0ACC0NPP7</accession>
<dbReference type="EMBL" id="CM046392">
    <property type="protein sequence ID" value="KAI8555337.1"/>
    <property type="molecule type" value="Genomic_DNA"/>
</dbReference>
<gene>
    <name evidence="1" type="ORF">RHMOL_Rhmol05G0167100</name>
</gene>
<proteinExistence type="predicted"/>
<sequence>MVLKAIRRHVSDPRGKFRPNWGGPYLIKRILSGGAAYIADLDGMEFATPVNIDKLRKYYPERCSLGRKPQGWADLSKN</sequence>
<reference evidence="1" key="1">
    <citation type="submission" date="2022-02" db="EMBL/GenBank/DDBJ databases">
        <title>Plant Genome Project.</title>
        <authorList>
            <person name="Zhang R.-G."/>
        </authorList>
    </citation>
    <scope>NUCLEOTIDE SEQUENCE</scope>
    <source>
        <strain evidence="1">AT1</strain>
    </source>
</reference>
<keyword evidence="2" id="KW-1185">Reference proteome</keyword>
<evidence type="ECO:0000313" key="1">
    <source>
        <dbReference type="EMBL" id="KAI8555337.1"/>
    </source>
</evidence>
<comment type="caution">
    <text evidence="1">The sequence shown here is derived from an EMBL/GenBank/DDBJ whole genome shotgun (WGS) entry which is preliminary data.</text>
</comment>
<dbReference type="Proteomes" id="UP001062846">
    <property type="component" value="Chromosome 5"/>
</dbReference>
<evidence type="ECO:0000313" key="2">
    <source>
        <dbReference type="Proteomes" id="UP001062846"/>
    </source>
</evidence>
<name>A0ACC0NPP7_RHOML</name>
<protein>
    <submittedName>
        <fullName evidence="1">Uncharacterized protein</fullName>
    </submittedName>
</protein>